<name>A0A271LF49_9HYPH</name>
<evidence type="ECO:0000259" key="6">
    <source>
        <dbReference type="Pfam" id="PF00266"/>
    </source>
</evidence>
<dbReference type="Gene3D" id="3.90.1150.10">
    <property type="entry name" value="Aspartate Aminotransferase, domain 1"/>
    <property type="match status" value="1"/>
</dbReference>
<dbReference type="Pfam" id="PF00266">
    <property type="entry name" value="Aminotran_5"/>
    <property type="match status" value="1"/>
</dbReference>
<evidence type="ECO:0000256" key="4">
    <source>
        <dbReference type="ARBA" id="ARBA00050776"/>
    </source>
</evidence>
<evidence type="ECO:0000256" key="1">
    <source>
        <dbReference type="ARBA" id="ARBA00001933"/>
    </source>
</evidence>
<evidence type="ECO:0000256" key="3">
    <source>
        <dbReference type="ARBA" id="ARBA00022898"/>
    </source>
</evidence>
<dbReference type="SUPFAM" id="SSF53383">
    <property type="entry name" value="PLP-dependent transferases"/>
    <property type="match status" value="1"/>
</dbReference>
<comment type="cofactor">
    <cofactor evidence="1 5">
        <name>pyridoxal 5'-phosphate</name>
        <dbReference type="ChEBI" id="CHEBI:597326"/>
    </cofactor>
</comment>
<proteinExistence type="inferred from homology"/>
<evidence type="ECO:0000256" key="2">
    <source>
        <dbReference type="ARBA" id="ARBA00010447"/>
    </source>
</evidence>
<dbReference type="GO" id="GO:0031071">
    <property type="term" value="F:cysteine desulfurase activity"/>
    <property type="evidence" value="ECO:0007669"/>
    <property type="project" value="UniProtKB-EC"/>
</dbReference>
<organism evidence="7 8">
    <name type="scientific">Mesorhizobium temperatum</name>
    <dbReference type="NCBI Taxonomy" id="241416"/>
    <lineage>
        <taxon>Bacteria</taxon>
        <taxon>Pseudomonadati</taxon>
        <taxon>Pseudomonadota</taxon>
        <taxon>Alphaproteobacteria</taxon>
        <taxon>Hyphomicrobiales</taxon>
        <taxon>Phyllobacteriaceae</taxon>
        <taxon>Mesorhizobium</taxon>
    </lineage>
</organism>
<dbReference type="AlphaFoldDB" id="A0A271LF49"/>
<comment type="catalytic activity">
    <reaction evidence="4">
        <text>(sulfur carrier)-H + L-cysteine = (sulfur carrier)-SH + L-alanine</text>
        <dbReference type="Rhea" id="RHEA:43892"/>
        <dbReference type="Rhea" id="RHEA-COMP:14737"/>
        <dbReference type="Rhea" id="RHEA-COMP:14739"/>
        <dbReference type="ChEBI" id="CHEBI:29917"/>
        <dbReference type="ChEBI" id="CHEBI:35235"/>
        <dbReference type="ChEBI" id="CHEBI:57972"/>
        <dbReference type="ChEBI" id="CHEBI:64428"/>
        <dbReference type="EC" id="2.8.1.7"/>
    </reaction>
</comment>
<sequence length="412" mass="43948">MNPIIRADFPMLSRTIDGIPLVYLDSAATSLKPRAAIDAERAYSTDFTANVHRGTSTISEEASYHYEAARRLVARFIGAEPACVIMTPNTSISLGMVAAGLGLTSEDTVLCSPNSHHSNLLPWMRRGTIAYVDGDPLEPLDPDVVRKAIEVHRPRVIAFGWVSNVNGAVSPAAKLCKIAREFGVISVVDAAQAAPHLPIDVKELDCDFLAFSGHKMLGPTGTGVLWGRREALECLEPLVIGGGTVDRVSLRDYTMKGLPSRLEPGTPNIAGAIGLGAALEYLIDLGRDQIAAHGRELSMAMRAALDGLADARILMAGTSGLQIPIASVVPIGWGISSDVICRTLSDTFRVMTRSGFHCAHPLFDGQGFEQGAVRLSAYIYNSVEEINLAAQALCEIVSVLGGRRSVTTAYPS</sequence>
<dbReference type="RefSeq" id="WP_095494964.1">
    <property type="nucleotide sequence ID" value="NZ_NPKJ01000064.1"/>
</dbReference>
<dbReference type="Gene3D" id="3.40.640.10">
    <property type="entry name" value="Type I PLP-dependent aspartate aminotransferase-like (Major domain)"/>
    <property type="match status" value="1"/>
</dbReference>
<dbReference type="OrthoDB" id="9808002at2"/>
<dbReference type="InterPro" id="IPR000192">
    <property type="entry name" value="Aminotrans_V_dom"/>
</dbReference>
<dbReference type="PANTHER" id="PTHR43586">
    <property type="entry name" value="CYSTEINE DESULFURASE"/>
    <property type="match status" value="1"/>
</dbReference>
<feature type="domain" description="Aminotransferase class V" evidence="6">
    <location>
        <begin position="22"/>
        <end position="387"/>
    </location>
</feature>
<protein>
    <recommendedName>
        <fullName evidence="6">Aminotransferase class V domain-containing protein</fullName>
    </recommendedName>
</protein>
<reference evidence="7 8" key="1">
    <citation type="submission" date="2017-08" db="EMBL/GenBank/DDBJ databases">
        <title>Mesorhizobium wenxinae sp. nov., a novel rhizobial species isolated from root nodules of chickpea (Cicer arietinum L.).</title>
        <authorList>
            <person name="Zhang J."/>
        </authorList>
    </citation>
    <scope>NUCLEOTIDE SEQUENCE [LARGE SCALE GENOMIC DNA]</scope>
    <source>
        <strain evidence="7 8">SDW018</strain>
    </source>
</reference>
<gene>
    <name evidence="7" type="ORF">CIT26_24435</name>
</gene>
<dbReference type="PANTHER" id="PTHR43586:SF8">
    <property type="entry name" value="CYSTEINE DESULFURASE 1, CHLOROPLASTIC"/>
    <property type="match status" value="1"/>
</dbReference>
<accession>A0A271LF49</accession>
<evidence type="ECO:0000256" key="5">
    <source>
        <dbReference type="RuleBase" id="RU004504"/>
    </source>
</evidence>
<keyword evidence="8" id="KW-1185">Reference proteome</keyword>
<evidence type="ECO:0000313" key="7">
    <source>
        <dbReference type="EMBL" id="PAQ06731.1"/>
    </source>
</evidence>
<comment type="caution">
    <text evidence="7">The sequence shown here is derived from an EMBL/GenBank/DDBJ whole genome shotgun (WGS) entry which is preliminary data.</text>
</comment>
<evidence type="ECO:0000313" key="8">
    <source>
        <dbReference type="Proteomes" id="UP000216442"/>
    </source>
</evidence>
<keyword evidence="3" id="KW-0663">Pyridoxal phosphate</keyword>
<dbReference type="InterPro" id="IPR015422">
    <property type="entry name" value="PyrdxlP-dep_Trfase_small"/>
</dbReference>
<dbReference type="InterPro" id="IPR020578">
    <property type="entry name" value="Aminotrans_V_PyrdxlP_BS"/>
</dbReference>
<dbReference type="Proteomes" id="UP000216442">
    <property type="component" value="Unassembled WGS sequence"/>
</dbReference>
<dbReference type="EMBL" id="NPKJ01000064">
    <property type="protein sequence ID" value="PAQ06731.1"/>
    <property type="molecule type" value="Genomic_DNA"/>
</dbReference>
<dbReference type="InterPro" id="IPR015421">
    <property type="entry name" value="PyrdxlP-dep_Trfase_major"/>
</dbReference>
<dbReference type="InterPro" id="IPR015424">
    <property type="entry name" value="PyrdxlP-dep_Trfase"/>
</dbReference>
<dbReference type="PROSITE" id="PS00595">
    <property type="entry name" value="AA_TRANSFER_CLASS_5"/>
    <property type="match status" value="1"/>
</dbReference>
<comment type="similarity">
    <text evidence="2">Belongs to the class-V pyridoxal-phosphate-dependent aminotransferase family. Csd subfamily.</text>
</comment>